<dbReference type="PANTHER" id="PTHR31190:SF425">
    <property type="entry name" value="ETHYLENE-RESPONSIVE TRANSCRIPTION FACTOR RAP2-2"/>
    <property type="match status" value="1"/>
</dbReference>
<evidence type="ECO:0000256" key="2">
    <source>
        <dbReference type="ARBA" id="ARBA00023015"/>
    </source>
</evidence>
<dbReference type="InterPro" id="IPR044808">
    <property type="entry name" value="ERF_plant"/>
</dbReference>
<keyword evidence="3" id="KW-0238">DNA-binding</keyword>
<accession>A0A835FPP1</accession>
<feature type="compositionally biased region" description="Basic and acidic residues" evidence="6">
    <location>
        <begin position="67"/>
        <end position="77"/>
    </location>
</feature>
<evidence type="ECO:0000256" key="4">
    <source>
        <dbReference type="ARBA" id="ARBA00023163"/>
    </source>
</evidence>
<comment type="caution">
    <text evidence="9">The sequence shown here is derived from an EMBL/GenBank/DDBJ whole genome shotgun (WGS) entry which is preliminary data.</text>
</comment>
<keyword evidence="10" id="KW-1185">Reference proteome</keyword>
<dbReference type="GO" id="GO:0003700">
    <property type="term" value="F:DNA-binding transcription factor activity"/>
    <property type="evidence" value="ECO:0007669"/>
    <property type="project" value="InterPro"/>
</dbReference>
<keyword evidence="5" id="KW-0539">Nucleus</keyword>
<keyword evidence="2" id="KW-0805">Transcription regulation</keyword>
<dbReference type="OrthoDB" id="642522at2759"/>
<keyword evidence="4" id="KW-0804">Transcription</keyword>
<dbReference type="Gene3D" id="3.30.730.10">
    <property type="entry name" value="AP2/ERF domain"/>
    <property type="match status" value="1"/>
</dbReference>
<dbReference type="InterPro" id="IPR036955">
    <property type="entry name" value="AP2/ERF_dom_sf"/>
</dbReference>
<dbReference type="Pfam" id="PF00847">
    <property type="entry name" value="AP2"/>
    <property type="match status" value="1"/>
</dbReference>
<evidence type="ECO:0000259" key="8">
    <source>
        <dbReference type="PROSITE" id="PS51032"/>
    </source>
</evidence>
<dbReference type="CDD" id="cd00018">
    <property type="entry name" value="AP2"/>
    <property type="match status" value="1"/>
</dbReference>
<dbReference type="GO" id="GO:0003677">
    <property type="term" value="F:DNA binding"/>
    <property type="evidence" value="ECO:0007669"/>
    <property type="project" value="UniProtKB-KW"/>
</dbReference>
<dbReference type="PROSITE" id="PS51032">
    <property type="entry name" value="AP2_ERF"/>
    <property type="match status" value="1"/>
</dbReference>
<dbReference type="InterPro" id="IPR016177">
    <property type="entry name" value="DNA-bd_dom_sf"/>
</dbReference>
<dbReference type="SMART" id="SM00380">
    <property type="entry name" value="AP2"/>
    <property type="match status" value="1"/>
</dbReference>
<sequence>MSLEKLQEKKIENYGKFLAKRAWRIDEDDEDFEADFQEFIKEEDEEEDKRHYKSMALVGVLEPKRENSGVNFQKKDSMVVQKPTHTRDDPIAKPKPKRKNPYRGIRRRPWGKWAAEIRDPRKGVRVWLGTYKTPEDAARAYDAEARKIRGNKAKVNFPDEGLENIMSGIPKPTLTAMPTMLVPAEKFNTDVLVSHTNNSNEDLFSMVNFSGTNTSSMSGDGSGLFSVKMPHVPYEIPRMGSNGLANEATRNLSAYSFLPYANMPIFSQPTFVCPSMMIEGNVCTMLPTLSNATSNIPFGLAGVNVRENMDQKPTLNVVENESIPSLSHGDVSEDVAAEINMWKFYDNMLSREDLRMIDQLVRNSVHCVVYFFVLIFFSKLNTYIHFWNGFRFEGWMTRRDGSHKACLWYNLFSNKHNYYFPTF</sequence>
<feature type="domain" description="AP2/ERF" evidence="8">
    <location>
        <begin position="101"/>
        <end position="158"/>
    </location>
</feature>
<evidence type="ECO:0000313" key="10">
    <source>
        <dbReference type="Proteomes" id="UP000636709"/>
    </source>
</evidence>
<evidence type="ECO:0000256" key="3">
    <source>
        <dbReference type="ARBA" id="ARBA00023125"/>
    </source>
</evidence>
<dbReference type="FunFam" id="3.30.730.10:FF:000001">
    <property type="entry name" value="Ethylene-responsive transcription factor 2"/>
    <property type="match status" value="1"/>
</dbReference>
<feature type="region of interest" description="Disordered" evidence="6">
    <location>
        <begin position="67"/>
        <end position="104"/>
    </location>
</feature>
<keyword evidence="7" id="KW-0812">Transmembrane</keyword>
<dbReference type="EMBL" id="JACEFO010000440">
    <property type="protein sequence ID" value="KAF8769427.1"/>
    <property type="molecule type" value="Genomic_DNA"/>
</dbReference>
<organism evidence="9 10">
    <name type="scientific">Digitaria exilis</name>
    <dbReference type="NCBI Taxonomy" id="1010633"/>
    <lineage>
        <taxon>Eukaryota</taxon>
        <taxon>Viridiplantae</taxon>
        <taxon>Streptophyta</taxon>
        <taxon>Embryophyta</taxon>
        <taxon>Tracheophyta</taxon>
        <taxon>Spermatophyta</taxon>
        <taxon>Magnoliopsida</taxon>
        <taxon>Liliopsida</taxon>
        <taxon>Poales</taxon>
        <taxon>Poaceae</taxon>
        <taxon>PACMAD clade</taxon>
        <taxon>Panicoideae</taxon>
        <taxon>Panicodae</taxon>
        <taxon>Paniceae</taxon>
        <taxon>Anthephorinae</taxon>
        <taxon>Digitaria</taxon>
    </lineage>
</organism>
<dbReference type="SUPFAM" id="SSF54171">
    <property type="entry name" value="DNA-binding domain"/>
    <property type="match status" value="1"/>
</dbReference>
<dbReference type="Proteomes" id="UP000636709">
    <property type="component" value="Unassembled WGS sequence"/>
</dbReference>
<dbReference type="PRINTS" id="PR00367">
    <property type="entry name" value="ETHRSPELEMNT"/>
</dbReference>
<protein>
    <recommendedName>
        <fullName evidence="8">AP2/ERF domain-containing protein</fullName>
    </recommendedName>
</protein>
<keyword evidence="7" id="KW-0472">Membrane</keyword>
<keyword evidence="7" id="KW-1133">Transmembrane helix</keyword>
<name>A0A835FPP1_9POAL</name>
<dbReference type="GO" id="GO:0005634">
    <property type="term" value="C:nucleus"/>
    <property type="evidence" value="ECO:0007669"/>
    <property type="project" value="UniProtKB-SubCell"/>
</dbReference>
<proteinExistence type="predicted"/>
<dbReference type="PANTHER" id="PTHR31190">
    <property type="entry name" value="DNA-BINDING DOMAIN"/>
    <property type="match status" value="1"/>
</dbReference>
<gene>
    <name evidence="9" type="ORF">HU200_006456</name>
</gene>
<dbReference type="AlphaFoldDB" id="A0A835FPP1"/>
<dbReference type="InterPro" id="IPR001471">
    <property type="entry name" value="AP2/ERF_dom"/>
</dbReference>
<feature type="compositionally biased region" description="Basic residues" evidence="6">
    <location>
        <begin position="94"/>
        <end position="104"/>
    </location>
</feature>
<evidence type="ECO:0000256" key="7">
    <source>
        <dbReference type="SAM" id="Phobius"/>
    </source>
</evidence>
<comment type="subcellular location">
    <subcellularLocation>
        <location evidence="1">Nucleus</location>
    </subcellularLocation>
</comment>
<feature type="transmembrane region" description="Helical" evidence="7">
    <location>
        <begin position="368"/>
        <end position="390"/>
    </location>
</feature>
<evidence type="ECO:0000256" key="5">
    <source>
        <dbReference type="ARBA" id="ARBA00023242"/>
    </source>
</evidence>
<evidence type="ECO:0000313" key="9">
    <source>
        <dbReference type="EMBL" id="KAF8769427.1"/>
    </source>
</evidence>
<evidence type="ECO:0000256" key="6">
    <source>
        <dbReference type="SAM" id="MobiDB-lite"/>
    </source>
</evidence>
<evidence type="ECO:0000256" key="1">
    <source>
        <dbReference type="ARBA" id="ARBA00004123"/>
    </source>
</evidence>
<dbReference type="GO" id="GO:0009873">
    <property type="term" value="P:ethylene-activated signaling pathway"/>
    <property type="evidence" value="ECO:0007669"/>
    <property type="project" value="InterPro"/>
</dbReference>
<reference evidence="9" key="1">
    <citation type="submission" date="2020-07" db="EMBL/GenBank/DDBJ databases">
        <title>Genome sequence and genetic diversity analysis of an under-domesticated orphan crop, white fonio (Digitaria exilis).</title>
        <authorList>
            <person name="Bennetzen J.L."/>
            <person name="Chen S."/>
            <person name="Ma X."/>
            <person name="Wang X."/>
            <person name="Yssel A.E.J."/>
            <person name="Chaluvadi S.R."/>
            <person name="Johnson M."/>
            <person name="Gangashetty P."/>
            <person name="Hamidou F."/>
            <person name="Sanogo M.D."/>
            <person name="Zwaenepoel A."/>
            <person name="Wallace J."/>
            <person name="Van De Peer Y."/>
            <person name="Van Deynze A."/>
        </authorList>
    </citation>
    <scope>NUCLEOTIDE SEQUENCE</scope>
    <source>
        <tissue evidence="9">Leaves</tissue>
    </source>
</reference>